<dbReference type="EMBL" id="CAJNOJ010000032">
    <property type="protein sequence ID" value="CAF0897647.1"/>
    <property type="molecule type" value="Genomic_DNA"/>
</dbReference>
<proteinExistence type="predicted"/>
<evidence type="ECO:0000259" key="2">
    <source>
        <dbReference type="Pfam" id="PF18922"/>
    </source>
</evidence>
<comment type="caution">
    <text evidence="4">The sequence shown here is derived from an EMBL/GenBank/DDBJ whole genome shotgun (WGS) entry which is preliminary data.</text>
</comment>
<keyword evidence="1" id="KW-0472">Membrane</keyword>
<sequence length="285" mass="33006">MKLFTSKQPVWFFIVVICIVMIIIYVNVVQPSSNQLNVFFNYTSKYRYIAVIVDDRASQALVNVVQNVVQYLPTDWKVQIITRVQHWSFYNQSSLRLLIKSNRVFLTPLEESNNGLSNVEFMNYILTSASFWHQVQGDKVLFFQTDSVLCSNSLYNLTDFLEYDFIGAPWHRGGCCNGGLSLRNRIKILQMLESGHVQYKLHSANEDEWFAQYLPYFNGYIAPVSIAQRFSVETIFHTRPFGVHRPRVSTIGVENMIRLCNECPELNLITPACHTMVNTNISYIQ</sequence>
<name>A0A815EWV1_ADIRI</name>
<dbReference type="Pfam" id="PF18922">
    <property type="entry name" value="DUF5672"/>
    <property type="match status" value="1"/>
</dbReference>
<feature type="transmembrane region" description="Helical" evidence="1">
    <location>
        <begin position="9"/>
        <end position="28"/>
    </location>
</feature>
<keyword evidence="1" id="KW-1133">Transmembrane helix</keyword>
<accession>A0A815EWV1</accession>
<keyword evidence="1" id="KW-0812">Transmembrane</keyword>
<dbReference type="AlphaFoldDB" id="A0A815EWV1"/>
<dbReference type="Proteomes" id="UP000663828">
    <property type="component" value="Unassembled WGS sequence"/>
</dbReference>
<dbReference type="OrthoDB" id="10025998at2759"/>
<organism evidence="4 5">
    <name type="scientific">Adineta ricciae</name>
    <name type="common">Rotifer</name>
    <dbReference type="NCBI Taxonomy" id="249248"/>
    <lineage>
        <taxon>Eukaryota</taxon>
        <taxon>Metazoa</taxon>
        <taxon>Spiralia</taxon>
        <taxon>Gnathifera</taxon>
        <taxon>Rotifera</taxon>
        <taxon>Eurotatoria</taxon>
        <taxon>Bdelloidea</taxon>
        <taxon>Adinetida</taxon>
        <taxon>Adinetidae</taxon>
        <taxon>Adineta</taxon>
    </lineage>
</organism>
<keyword evidence="5" id="KW-1185">Reference proteome</keyword>
<protein>
    <recommendedName>
        <fullName evidence="2">DUF5672 domain-containing protein</fullName>
    </recommendedName>
</protein>
<dbReference type="EMBL" id="CAJNOR010002593">
    <property type="protein sequence ID" value="CAF1315842.1"/>
    <property type="molecule type" value="Genomic_DNA"/>
</dbReference>
<dbReference type="Proteomes" id="UP000663852">
    <property type="component" value="Unassembled WGS sequence"/>
</dbReference>
<dbReference type="InterPro" id="IPR043729">
    <property type="entry name" value="DUF5672"/>
</dbReference>
<evidence type="ECO:0000256" key="1">
    <source>
        <dbReference type="SAM" id="Phobius"/>
    </source>
</evidence>
<feature type="domain" description="DUF5672" evidence="2">
    <location>
        <begin position="116"/>
        <end position="244"/>
    </location>
</feature>
<evidence type="ECO:0000313" key="4">
    <source>
        <dbReference type="EMBL" id="CAF1315842.1"/>
    </source>
</evidence>
<reference evidence="4" key="1">
    <citation type="submission" date="2021-02" db="EMBL/GenBank/DDBJ databases">
        <authorList>
            <person name="Nowell W R."/>
        </authorList>
    </citation>
    <scope>NUCLEOTIDE SEQUENCE</scope>
</reference>
<evidence type="ECO:0000313" key="5">
    <source>
        <dbReference type="Proteomes" id="UP000663828"/>
    </source>
</evidence>
<gene>
    <name evidence="3" type="ORF">EDS130_LOCUS9616</name>
    <name evidence="4" type="ORF">XAT740_LOCUS29636</name>
</gene>
<evidence type="ECO:0000313" key="3">
    <source>
        <dbReference type="EMBL" id="CAF0897647.1"/>
    </source>
</evidence>